<dbReference type="Proteomes" id="UP000499080">
    <property type="component" value="Unassembled WGS sequence"/>
</dbReference>
<keyword evidence="3" id="KW-1185">Reference proteome</keyword>
<name>A0A4Y2CI89_ARAVE</name>
<evidence type="ECO:0000313" key="2">
    <source>
        <dbReference type="EMBL" id="GBM03616.1"/>
    </source>
</evidence>
<organism evidence="2 3">
    <name type="scientific">Araneus ventricosus</name>
    <name type="common">Orbweaver spider</name>
    <name type="synonym">Epeira ventricosa</name>
    <dbReference type="NCBI Taxonomy" id="182803"/>
    <lineage>
        <taxon>Eukaryota</taxon>
        <taxon>Metazoa</taxon>
        <taxon>Ecdysozoa</taxon>
        <taxon>Arthropoda</taxon>
        <taxon>Chelicerata</taxon>
        <taxon>Arachnida</taxon>
        <taxon>Araneae</taxon>
        <taxon>Araneomorphae</taxon>
        <taxon>Entelegynae</taxon>
        <taxon>Araneoidea</taxon>
        <taxon>Araneidae</taxon>
        <taxon>Araneus</taxon>
    </lineage>
</organism>
<comment type="caution">
    <text evidence="2">The sequence shown here is derived from an EMBL/GenBank/DDBJ whole genome shotgun (WGS) entry which is preliminary data.</text>
</comment>
<evidence type="ECO:0000256" key="1">
    <source>
        <dbReference type="SAM" id="MobiDB-lite"/>
    </source>
</evidence>
<evidence type="ECO:0000313" key="3">
    <source>
        <dbReference type="Proteomes" id="UP000499080"/>
    </source>
</evidence>
<protein>
    <submittedName>
        <fullName evidence="2">Uncharacterized protein</fullName>
    </submittedName>
</protein>
<reference evidence="2 3" key="1">
    <citation type="journal article" date="2019" name="Sci. Rep.">
        <title>Orb-weaving spider Araneus ventricosus genome elucidates the spidroin gene catalogue.</title>
        <authorList>
            <person name="Kono N."/>
            <person name="Nakamura H."/>
            <person name="Ohtoshi R."/>
            <person name="Moran D.A.P."/>
            <person name="Shinohara A."/>
            <person name="Yoshida Y."/>
            <person name="Fujiwara M."/>
            <person name="Mori M."/>
            <person name="Tomita M."/>
            <person name="Arakawa K."/>
        </authorList>
    </citation>
    <scope>NUCLEOTIDE SEQUENCE [LARGE SCALE GENOMIC DNA]</scope>
</reference>
<dbReference type="AlphaFoldDB" id="A0A4Y2CI89"/>
<sequence>MWDRYTLNLTSWVKCPSTGMVWKFGKGMSDQASSSSSDLGSKLRGPSQNSPPVASKPDVNINKLNSDFLKFEKAIVDVMSVCLPVNTIYTYTRYTYEVWYWILTPQC</sequence>
<feature type="region of interest" description="Disordered" evidence="1">
    <location>
        <begin position="28"/>
        <end position="58"/>
    </location>
</feature>
<accession>A0A4Y2CI89</accession>
<dbReference type="EMBL" id="BGPR01000193">
    <property type="protein sequence ID" value="GBM03616.1"/>
    <property type="molecule type" value="Genomic_DNA"/>
</dbReference>
<proteinExistence type="predicted"/>
<gene>
    <name evidence="2" type="ORF">AVEN_203185_1</name>
</gene>